<protein>
    <submittedName>
        <fullName evidence="3">NAD(P)/FAD-dependent oxidoreductase</fullName>
        <ecNumber evidence="3">1.-.-.-</ecNumber>
    </submittedName>
</protein>
<dbReference type="Pfam" id="PF01266">
    <property type="entry name" value="DAO"/>
    <property type="match status" value="1"/>
</dbReference>
<dbReference type="Proteomes" id="UP001440612">
    <property type="component" value="Chromosome"/>
</dbReference>
<evidence type="ECO:0000256" key="1">
    <source>
        <dbReference type="ARBA" id="ARBA00023002"/>
    </source>
</evidence>
<keyword evidence="4" id="KW-1185">Reference proteome</keyword>
<dbReference type="InterPro" id="IPR036188">
    <property type="entry name" value="FAD/NAD-bd_sf"/>
</dbReference>
<accession>A0ABZ2V4D4</accession>
<dbReference type="InterPro" id="IPR006076">
    <property type="entry name" value="FAD-dep_OxRdtase"/>
</dbReference>
<evidence type="ECO:0000313" key="3">
    <source>
        <dbReference type="EMBL" id="WZC47381.1"/>
    </source>
</evidence>
<dbReference type="Gene3D" id="3.50.50.60">
    <property type="entry name" value="FAD/NAD(P)-binding domain"/>
    <property type="match status" value="1"/>
</dbReference>
<dbReference type="PANTHER" id="PTHR13847">
    <property type="entry name" value="SARCOSINE DEHYDROGENASE-RELATED"/>
    <property type="match status" value="1"/>
</dbReference>
<gene>
    <name evidence="3" type="ORF">AABB29_10550</name>
</gene>
<keyword evidence="1 3" id="KW-0560">Oxidoreductase</keyword>
<dbReference type="PANTHER" id="PTHR13847:SF281">
    <property type="entry name" value="FAD DEPENDENT OXIDOREDUCTASE DOMAIN-CONTAINING PROTEIN"/>
    <property type="match status" value="1"/>
</dbReference>
<reference evidence="4" key="1">
    <citation type="submission" date="2024-04" db="EMBL/GenBank/DDBJ databases">
        <title>Phylogenomic analyses of a clade within the roseobacter group suggest taxonomic reassignments of species of the genera Aestuariivita, Citreicella, Loktanella, Nautella, Pelagibaca, Ruegeria, Thalassobius, Thiobacimonas and Tropicibacter, and the proposal o.</title>
        <authorList>
            <person name="Jeon C.O."/>
        </authorList>
    </citation>
    <scope>NUCLEOTIDE SEQUENCE [LARGE SCALE GENOMIC DNA]</scope>
    <source>
        <strain evidence="4">BS5-3</strain>
    </source>
</reference>
<name>A0ABZ2V4D4_9RHOB</name>
<dbReference type="GO" id="GO:0016491">
    <property type="term" value="F:oxidoreductase activity"/>
    <property type="evidence" value="ECO:0007669"/>
    <property type="project" value="UniProtKB-KW"/>
</dbReference>
<proteinExistence type="predicted"/>
<dbReference type="EMBL" id="CP150951">
    <property type="protein sequence ID" value="WZC47381.1"/>
    <property type="molecule type" value="Genomic_DNA"/>
</dbReference>
<sequence>MNPLYRNDLPGQLPQSWYVASTDIPPERPPLYGETRADVCIIGAGFTGLSAARHLAEKGLDVVVLDAHRAGFGASGRNGGQVHSGFNASQRSLEKAYGRDRAKMLWAFSQEAKSDLRGTCQEHVNDAMYQPGVAHGFYTAKEAEKQTDEIAHLAATYGYDQIRPLQPDDLRALVKSPRYQGGYLDEGGGHIHPLRYAFGLARLAETAGARLYDRSEVVEIRHGDPACLLTGDGCVKARHVILAGNGYLPKIAPRVAAKVMPINSFICATQPLGAKAADILSRDIAVADSKFVVNYFRLSEDKRLLFGGRESYGIGFPKDIRSALIARMVHLFPQLSGTQIDYVWGGTLGITLPRLPALQRLAPNVLSGAGFSGHGVALAGFTGKLMAEAVAGQAGRFDTLCDLDVPDFPGGAALRAPLLTLAMSWYALRDRLGI</sequence>
<evidence type="ECO:0000313" key="4">
    <source>
        <dbReference type="Proteomes" id="UP001440612"/>
    </source>
</evidence>
<feature type="domain" description="FAD dependent oxidoreductase" evidence="2">
    <location>
        <begin position="38"/>
        <end position="388"/>
    </location>
</feature>
<dbReference type="Gene3D" id="3.30.9.10">
    <property type="entry name" value="D-Amino Acid Oxidase, subunit A, domain 2"/>
    <property type="match status" value="1"/>
</dbReference>
<evidence type="ECO:0000259" key="2">
    <source>
        <dbReference type="Pfam" id="PF01266"/>
    </source>
</evidence>
<dbReference type="EC" id="1.-.-.-" evidence="3"/>
<dbReference type="SUPFAM" id="SSF51905">
    <property type="entry name" value="FAD/NAD(P)-binding domain"/>
    <property type="match status" value="1"/>
</dbReference>
<organism evidence="3 4">
    <name type="scientific">Yoonia phaeophyticola</name>
    <dbReference type="NCBI Taxonomy" id="3137369"/>
    <lineage>
        <taxon>Bacteria</taxon>
        <taxon>Pseudomonadati</taxon>
        <taxon>Pseudomonadota</taxon>
        <taxon>Alphaproteobacteria</taxon>
        <taxon>Rhodobacterales</taxon>
        <taxon>Paracoccaceae</taxon>
        <taxon>Yoonia</taxon>
    </lineage>
</organism>
<dbReference type="RefSeq" id="WP_341365501.1">
    <property type="nucleotide sequence ID" value="NZ_CP150951.2"/>
</dbReference>